<proteinExistence type="predicted"/>
<evidence type="ECO:0000313" key="3">
    <source>
        <dbReference type="WBParaSite" id="ALUE_0000492901-mRNA-1"/>
    </source>
</evidence>
<keyword evidence="2" id="KW-1185">Reference proteome</keyword>
<name>A0A9J2P5U2_ASCLU</name>
<evidence type="ECO:0000256" key="1">
    <source>
        <dbReference type="SAM" id="MobiDB-lite"/>
    </source>
</evidence>
<feature type="compositionally biased region" description="Basic and acidic residues" evidence="1">
    <location>
        <begin position="26"/>
        <end position="40"/>
    </location>
</feature>
<dbReference type="AlphaFoldDB" id="A0A9J2P5U2"/>
<dbReference type="Proteomes" id="UP000036681">
    <property type="component" value="Unplaced"/>
</dbReference>
<accession>A0A9J2P5U2</accession>
<protein>
    <submittedName>
        <fullName evidence="3">Uncharacterized protein</fullName>
    </submittedName>
</protein>
<evidence type="ECO:0000313" key="2">
    <source>
        <dbReference type="Proteomes" id="UP000036681"/>
    </source>
</evidence>
<organism evidence="2 3">
    <name type="scientific">Ascaris lumbricoides</name>
    <name type="common">Giant roundworm</name>
    <dbReference type="NCBI Taxonomy" id="6252"/>
    <lineage>
        <taxon>Eukaryota</taxon>
        <taxon>Metazoa</taxon>
        <taxon>Ecdysozoa</taxon>
        <taxon>Nematoda</taxon>
        <taxon>Chromadorea</taxon>
        <taxon>Rhabditida</taxon>
        <taxon>Spirurina</taxon>
        <taxon>Ascaridomorpha</taxon>
        <taxon>Ascaridoidea</taxon>
        <taxon>Ascarididae</taxon>
        <taxon>Ascaris</taxon>
    </lineage>
</organism>
<sequence>MKGTLEGTRPPYYSFSVAGRGMTGEEEGKRRMENARDHGPPRPVAVVEDLFFSLKQTLSCTLTSFLFVFYFGHKSLQYLPAQVVLRIRSSQKETVGERFKSGGGAGFYREWHSGAARRASYFQYIA</sequence>
<dbReference type="WBParaSite" id="ALUE_0000492901-mRNA-1">
    <property type="protein sequence ID" value="ALUE_0000492901-mRNA-1"/>
    <property type="gene ID" value="ALUE_0000492901"/>
</dbReference>
<reference evidence="3" key="1">
    <citation type="submission" date="2023-03" db="UniProtKB">
        <authorList>
            <consortium name="WormBaseParasite"/>
        </authorList>
    </citation>
    <scope>IDENTIFICATION</scope>
</reference>
<feature type="region of interest" description="Disordered" evidence="1">
    <location>
        <begin position="1"/>
        <end position="41"/>
    </location>
</feature>